<reference evidence="2" key="1">
    <citation type="submission" date="2022-11" db="UniProtKB">
        <authorList>
            <consortium name="WormBaseParasite"/>
        </authorList>
    </citation>
    <scope>IDENTIFICATION</scope>
</reference>
<dbReference type="Proteomes" id="UP000887565">
    <property type="component" value="Unplaced"/>
</dbReference>
<keyword evidence="1" id="KW-1185">Reference proteome</keyword>
<protein>
    <submittedName>
        <fullName evidence="2">Uncharacterized protein</fullName>
    </submittedName>
</protein>
<evidence type="ECO:0000313" key="2">
    <source>
        <dbReference type="WBParaSite" id="nRc.2.0.1.t13188-RA"/>
    </source>
</evidence>
<organism evidence="1 2">
    <name type="scientific">Romanomermis culicivorax</name>
    <name type="common">Nematode worm</name>
    <dbReference type="NCBI Taxonomy" id="13658"/>
    <lineage>
        <taxon>Eukaryota</taxon>
        <taxon>Metazoa</taxon>
        <taxon>Ecdysozoa</taxon>
        <taxon>Nematoda</taxon>
        <taxon>Enoplea</taxon>
        <taxon>Dorylaimia</taxon>
        <taxon>Mermithida</taxon>
        <taxon>Mermithoidea</taxon>
        <taxon>Mermithidae</taxon>
        <taxon>Romanomermis</taxon>
    </lineage>
</organism>
<proteinExistence type="predicted"/>
<dbReference type="WBParaSite" id="nRc.2.0.1.t13188-RA">
    <property type="protein sequence ID" value="nRc.2.0.1.t13188-RA"/>
    <property type="gene ID" value="nRc.2.0.1.g13188"/>
</dbReference>
<accession>A0A915IH51</accession>
<sequence length="1422" mass="162143">MRSRGLYHASLYESGMFAQSKMDIPLEVVKSFVHPSPSPTLGKPEFDVVATTHLTKNANFRPHNFAPYFFNFIMAAVMMVPETKLKLDLGVERGFWKIMPDKVGVKFVFFVTLNDKLTMQIRNVFLTDDFEKWQRGLSSIEYSTLKERVRTTLGDISLCEKHVEEYAIKDYELYQEGKKVGNRQKMPMMVRKLHTVNSIIFTDDSKERDDNFRPLRQQLVSRRIDPETHTVIKPLEEKIRQLNNAPEDKYVEKVQSLLSTLVSIYQEAKKEQSVPFEEWNGADCGFLHGAMLALSEKVNLVPTVQHHMLPGNYDTESGRVGRFYLALHPIFEPEAQSVSKVGVRLPIAISFTQDLSSENADKLKRFDWFMMRRASLHDANWSDKVMLTQLNFKDETNARAETRVDDAIRRQEILNNFELFYDRIIARKEEFSAEKFVEYIQSIMDSIRYTGVPHDISETNYVSRYFLSMLASIHALREHNLETFVFKPQNDEETHFLIKSRDNEKVKIIIKIIEKPMPEKRRKSTLDISKILGDPVVTRPVRSSDDTIILTISQEYQHSQSSFITKDNVEDFINREISINYGTFSQLSHDPESMNSVEPFRVDTGLLFALVDNEIEEFGEDLQSFLNDYSPYLNRRSSFQAFVDGLFHSTKYANRIVPLRSFDSANQMAISTPIETPEAVENHLTVFNFMYTQDPAADNSARSKGAFSTIKRRLRGAKNHILNIVYNMARGTATTMIDRGPLSAWDCMPRKKRQASGNCFRKKTTSIEDTEAYHEFPETKVALKALGQVSNGIMAGLMLRDFIADLIRGDNKAALRDASFFGGALLSGRMAAVAEMYAVKMMESGKFLVGNSLKAVAPILRRVTSLYVLSGLIDAVEAYSKNKNSTEALVNIVADSSFLAVDGAETGIEVLELFDVVEGISAITGPIGMTIGAVLLCGTTVYETVRKMKSLNAQVHLTPFEELDETFRAMLHLDIEQEVKQGMQRHQISQILYEVGIKILASEKSLKYYVTPTANLISGKLKYTNISVMDLRYGEQIINVDRASPSPTNKNVRVFCKLTKHSTDDVKQHLSTWQKVKFQFNDLVTNWHILVDYIRGDSNAMLQDVAHHGDVNLESGYPCFESFGIENLESTSDVAYFQLGDGFRKIYGFPNKSNVFNCTDGIKVLNGGDKNDNFILSGDAIEGALFGDDGMDHLDLSRFYLKGAVRIQEHGVSYHMDKKKIILQNTKGCHDNSQDEIFVNKNSSCEGYNSTIVLSTRTYVDNDAPLGIFNYIVPDSEQRNIKLIIREVGTNEISQNILYLKAEPLIFTADKSGQIYLTNEDIHENQVIHVRRRLQSSYEFYQLNQTLIISNLDKKLFWDLNNQITIVLENFFIRPKFQTLKFVFLDGAKITIVGHLFEIAKASPIDDLWRKVITNDVFYYEN</sequence>
<evidence type="ECO:0000313" key="1">
    <source>
        <dbReference type="Proteomes" id="UP000887565"/>
    </source>
</evidence>
<name>A0A915IH51_ROMCU</name>